<feature type="compositionally biased region" description="Polar residues" evidence="9">
    <location>
        <begin position="254"/>
        <end position="265"/>
    </location>
</feature>
<keyword evidence="7" id="KW-0472">Membrane</keyword>
<dbReference type="Gene3D" id="2.40.30.10">
    <property type="entry name" value="Translation factors"/>
    <property type="match status" value="1"/>
</dbReference>
<evidence type="ECO:0000313" key="12">
    <source>
        <dbReference type="Proteomes" id="UP001172102"/>
    </source>
</evidence>
<organism evidence="11 12">
    <name type="scientific">Lasiosphaeris hirsuta</name>
    <dbReference type="NCBI Taxonomy" id="260670"/>
    <lineage>
        <taxon>Eukaryota</taxon>
        <taxon>Fungi</taxon>
        <taxon>Dikarya</taxon>
        <taxon>Ascomycota</taxon>
        <taxon>Pezizomycotina</taxon>
        <taxon>Sordariomycetes</taxon>
        <taxon>Sordariomycetidae</taxon>
        <taxon>Sordariales</taxon>
        <taxon>Lasiosphaeriaceae</taxon>
        <taxon>Lasiosphaeris</taxon>
    </lineage>
</organism>
<feature type="binding site" evidence="8">
    <location>
        <position position="89"/>
    </location>
    <ligand>
        <name>FAD</name>
        <dbReference type="ChEBI" id="CHEBI:57692"/>
    </ligand>
</feature>
<dbReference type="InterPro" id="IPR017927">
    <property type="entry name" value="FAD-bd_FR_type"/>
</dbReference>
<protein>
    <recommendedName>
        <fullName evidence="10">FAD-binding FR-type domain-containing protein</fullName>
    </recommendedName>
</protein>
<keyword evidence="12" id="KW-1185">Reference proteome</keyword>
<comment type="similarity">
    <text evidence="3">Belongs to the flavoprotein pyridine nucleotide cytochrome reductase family.</text>
</comment>
<dbReference type="EMBL" id="JAUKUA010000003">
    <property type="protein sequence ID" value="KAK0720000.1"/>
    <property type="molecule type" value="Genomic_DNA"/>
</dbReference>
<dbReference type="PANTHER" id="PTHR19370:SF189">
    <property type="entry name" value="CYTOCHROME C MITOCHONDRIAL IMPORT FACTOR CYC2"/>
    <property type="match status" value="1"/>
</dbReference>
<proteinExistence type="inferred from homology"/>
<feature type="binding site" evidence="8">
    <location>
        <position position="66"/>
    </location>
    <ligand>
        <name>FAD</name>
        <dbReference type="ChEBI" id="CHEBI:57692"/>
    </ligand>
</feature>
<feature type="binding site" evidence="8">
    <location>
        <position position="64"/>
    </location>
    <ligand>
        <name>FAD</name>
        <dbReference type="ChEBI" id="CHEBI:57692"/>
    </ligand>
</feature>
<reference evidence="11" key="1">
    <citation type="submission" date="2023-06" db="EMBL/GenBank/DDBJ databases">
        <title>Genome-scale phylogeny and comparative genomics of the fungal order Sordariales.</title>
        <authorList>
            <consortium name="Lawrence Berkeley National Laboratory"/>
            <person name="Hensen N."/>
            <person name="Bonometti L."/>
            <person name="Westerberg I."/>
            <person name="Brannstrom I.O."/>
            <person name="Guillou S."/>
            <person name="Cros-Aarteil S."/>
            <person name="Calhoun S."/>
            <person name="Haridas S."/>
            <person name="Kuo A."/>
            <person name="Mondo S."/>
            <person name="Pangilinan J."/>
            <person name="Riley R."/>
            <person name="Labutti K."/>
            <person name="Andreopoulos B."/>
            <person name="Lipzen A."/>
            <person name="Chen C."/>
            <person name="Yanf M."/>
            <person name="Daum C."/>
            <person name="Ng V."/>
            <person name="Clum A."/>
            <person name="Steindorff A."/>
            <person name="Ohm R."/>
            <person name="Martin F."/>
            <person name="Silar P."/>
            <person name="Natvig D."/>
            <person name="Lalanne C."/>
            <person name="Gautier V."/>
            <person name="Ament-Velasquez S.L."/>
            <person name="Kruys A."/>
            <person name="Hutchinson M.I."/>
            <person name="Powell A.J."/>
            <person name="Barry K."/>
            <person name="Miller A.N."/>
            <person name="Grigoriev I.V."/>
            <person name="Debuchy R."/>
            <person name="Gladieux P."/>
            <person name="Thoren M.H."/>
            <person name="Johannesson H."/>
        </authorList>
    </citation>
    <scope>NUCLEOTIDE SEQUENCE</scope>
    <source>
        <strain evidence="11">SMH4607-1</strain>
    </source>
</reference>
<feature type="binding site" evidence="8">
    <location>
        <position position="98"/>
    </location>
    <ligand>
        <name>FAD</name>
        <dbReference type="ChEBI" id="CHEBI:57692"/>
    </ligand>
</feature>
<evidence type="ECO:0000256" key="8">
    <source>
        <dbReference type="PIRSR" id="PIRSR601834-1"/>
    </source>
</evidence>
<evidence type="ECO:0000256" key="5">
    <source>
        <dbReference type="ARBA" id="ARBA00022827"/>
    </source>
</evidence>
<dbReference type="AlphaFoldDB" id="A0AA40AQB5"/>
<evidence type="ECO:0000313" key="11">
    <source>
        <dbReference type="EMBL" id="KAK0720000.1"/>
    </source>
</evidence>
<feature type="compositionally biased region" description="Low complexity" evidence="9">
    <location>
        <begin position="234"/>
        <end position="252"/>
    </location>
</feature>
<keyword evidence="6" id="KW-0560">Oxidoreductase</keyword>
<evidence type="ECO:0000256" key="3">
    <source>
        <dbReference type="ARBA" id="ARBA00006105"/>
    </source>
</evidence>
<dbReference type="Pfam" id="PF00970">
    <property type="entry name" value="FAD_binding_6"/>
    <property type="match status" value="1"/>
</dbReference>
<evidence type="ECO:0000256" key="2">
    <source>
        <dbReference type="ARBA" id="ARBA00004370"/>
    </source>
</evidence>
<dbReference type="GO" id="GO:0005739">
    <property type="term" value="C:mitochondrion"/>
    <property type="evidence" value="ECO:0007669"/>
    <property type="project" value="TreeGrafter"/>
</dbReference>
<dbReference type="GO" id="GO:0016491">
    <property type="term" value="F:oxidoreductase activity"/>
    <property type="evidence" value="ECO:0007669"/>
    <property type="project" value="UniProtKB-KW"/>
</dbReference>
<keyword evidence="4 8" id="KW-0285">Flavoprotein</keyword>
<feature type="non-terminal residue" evidence="11">
    <location>
        <position position="1"/>
    </location>
</feature>
<evidence type="ECO:0000259" key="10">
    <source>
        <dbReference type="PROSITE" id="PS51384"/>
    </source>
</evidence>
<comment type="subcellular location">
    <subcellularLocation>
        <location evidence="2">Membrane</location>
    </subcellularLocation>
</comment>
<feature type="binding site" evidence="8">
    <location>
        <position position="99"/>
    </location>
    <ligand>
        <name>FAD</name>
        <dbReference type="ChEBI" id="CHEBI:57692"/>
    </ligand>
</feature>
<dbReference type="SUPFAM" id="SSF52343">
    <property type="entry name" value="Ferredoxin reductase-like, C-terminal NADP-linked domain"/>
    <property type="match status" value="1"/>
</dbReference>
<comment type="caution">
    <text evidence="11">The sequence shown here is derived from an EMBL/GenBank/DDBJ whole genome shotgun (WGS) entry which is preliminary data.</text>
</comment>
<evidence type="ECO:0000256" key="6">
    <source>
        <dbReference type="ARBA" id="ARBA00023002"/>
    </source>
</evidence>
<dbReference type="PANTHER" id="PTHR19370">
    <property type="entry name" value="NADH-CYTOCHROME B5 REDUCTASE"/>
    <property type="match status" value="1"/>
</dbReference>
<feature type="non-terminal residue" evidence="11">
    <location>
        <position position="363"/>
    </location>
</feature>
<comment type="cofactor">
    <cofactor evidence="1 8">
        <name>FAD</name>
        <dbReference type="ChEBI" id="CHEBI:57692"/>
    </cofactor>
</comment>
<dbReference type="CDD" id="cd06183">
    <property type="entry name" value="cyt_b5_reduct_like"/>
    <property type="match status" value="1"/>
</dbReference>
<dbReference type="PRINTS" id="PR00406">
    <property type="entry name" value="CYTB5RDTASE"/>
</dbReference>
<accession>A0AA40AQB5</accession>
<feature type="region of interest" description="Disordered" evidence="9">
    <location>
        <begin position="232"/>
        <end position="265"/>
    </location>
</feature>
<dbReference type="GO" id="GO:0016020">
    <property type="term" value="C:membrane"/>
    <property type="evidence" value="ECO:0007669"/>
    <property type="project" value="UniProtKB-SubCell"/>
</dbReference>
<dbReference type="InterPro" id="IPR017938">
    <property type="entry name" value="Riboflavin_synthase-like_b-brl"/>
</dbReference>
<dbReference type="InterPro" id="IPR039261">
    <property type="entry name" value="FNR_nucleotide-bd"/>
</dbReference>
<dbReference type="InterPro" id="IPR001433">
    <property type="entry name" value="OxRdtase_FAD/NAD-bd"/>
</dbReference>
<dbReference type="Proteomes" id="UP001172102">
    <property type="component" value="Unassembled WGS sequence"/>
</dbReference>
<evidence type="ECO:0000256" key="1">
    <source>
        <dbReference type="ARBA" id="ARBA00001974"/>
    </source>
</evidence>
<name>A0AA40AQB5_9PEZI</name>
<sequence length="363" mass="39328">LNGSTFVPFKIVSREQASPTSFIITVEPRYKRRPFHASISVLEEAWEHGLWSVEIKQPQLQVARNYTPLPSSSSEEERVDINRGYLRFLIRRMDGGEVSTYLSKLQVGEIVELRGPHLGFDVRTRLGNADRVVFLAGGTGIAPALQTARVLLDHEAPGFTRKPSMSIVWANRQRADCSRCEILSLPSRNLPSGVPLANAITSLLAEMKLRHGNNLNISCTVDDEGTSINPATITDAANPPSATTAPSSKWPSWLWSQPKTPTTTTNCPSVNTAACPSHSQPLLASKDGHDRAGIECKCQDSDGHPIPGGKNLLMVSGPDGFISTFAGAKTWGNGIEMQGAVGGVVGVLGKRDPGFWGRWLVLK</sequence>
<dbReference type="InterPro" id="IPR008333">
    <property type="entry name" value="Cbr1-like_FAD-bd_dom"/>
</dbReference>
<gene>
    <name evidence="11" type="ORF">B0H67DRAFT_455943</name>
</gene>
<evidence type="ECO:0000256" key="7">
    <source>
        <dbReference type="ARBA" id="ARBA00023136"/>
    </source>
</evidence>
<dbReference type="InterPro" id="IPR001834">
    <property type="entry name" value="CBR-like"/>
</dbReference>
<dbReference type="Gene3D" id="3.40.50.80">
    <property type="entry name" value="Nucleotide-binding domain of ferredoxin-NADP reductase (FNR) module"/>
    <property type="match status" value="1"/>
</dbReference>
<dbReference type="SUPFAM" id="SSF63380">
    <property type="entry name" value="Riboflavin synthase domain-like"/>
    <property type="match status" value="1"/>
</dbReference>
<keyword evidence="5 8" id="KW-0274">FAD</keyword>
<evidence type="ECO:0000256" key="4">
    <source>
        <dbReference type="ARBA" id="ARBA00022630"/>
    </source>
</evidence>
<evidence type="ECO:0000256" key="9">
    <source>
        <dbReference type="SAM" id="MobiDB-lite"/>
    </source>
</evidence>
<dbReference type="PROSITE" id="PS51384">
    <property type="entry name" value="FAD_FR"/>
    <property type="match status" value="1"/>
</dbReference>
<dbReference type="Pfam" id="PF00175">
    <property type="entry name" value="NAD_binding_1"/>
    <property type="match status" value="1"/>
</dbReference>
<feature type="domain" description="FAD-binding FR-type" evidence="10">
    <location>
        <begin position="4"/>
        <end position="123"/>
    </location>
</feature>